<dbReference type="GO" id="GO:0048046">
    <property type="term" value="C:apoplast"/>
    <property type="evidence" value="ECO:0007669"/>
    <property type="project" value="UniProtKB-SubCell"/>
</dbReference>
<evidence type="ECO:0000256" key="3">
    <source>
        <dbReference type="ARBA" id="ARBA00022525"/>
    </source>
</evidence>
<proteinExistence type="inferred from homology"/>
<evidence type="ECO:0000256" key="4">
    <source>
        <dbReference type="RuleBase" id="RU363099"/>
    </source>
</evidence>
<dbReference type="EMBL" id="OX459124">
    <property type="protein sequence ID" value="CAI9113222.1"/>
    <property type="molecule type" value="Genomic_DNA"/>
</dbReference>
<dbReference type="AlphaFoldDB" id="A0AAV1E193"/>
<comment type="similarity">
    <text evidence="1 4">Belongs to the plant dirigent protein family.</text>
</comment>
<dbReference type="Proteomes" id="UP001161247">
    <property type="component" value="Chromosome 7"/>
</dbReference>
<reference evidence="5" key="1">
    <citation type="submission" date="2023-03" db="EMBL/GenBank/DDBJ databases">
        <authorList>
            <person name="Julca I."/>
        </authorList>
    </citation>
    <scope>NUCLEOTIDE SEQUENCE</scope>
</reference>
<dbReference type="InterPro" id="IPR004265">
    <property type="entry name" value="Dirigent"/>
</dbReference>
<dbReference type="GO" id="GO:0009699">
    <property type="term" value="P:phenylpropanoid biosynthetic process"/>
    <property type="evidence" value="ECO:0007669"/>
    <property type="project" value="UniProtKB-ARBA"/>
</dbReference>
<keyword evidence="6" id="KW-1185">Reference proteome</keyword>
<sequence>MAKKVAFLLAIVSISMIATLAHGFPDDGSSKAVEEWPNRFPTAEPINIKFRLYLNNILTTVPPASVAVAKASTTDSTPTSFGLVRVIDGPMAEQPMTENPNATVVARVQGLGVFSSQTEVGILEALSFVFVDGEFKGSTLTALGRLAPAEGWSDISVVGGAGVFRRAQGTIASRIYYIDPTVGDVQEMIFDFDYYPKTTTSQE</sequence>
<evidence type="ECO:0000256" key="2">
    <source>
        <dbReference type="ARBA" id="ARBA00011738"/>
    </source>
</evidence>
<accession>A0AAV1E193</accession>
<keyword evidence="4" id="KW-0052">Apoplast</keyword>
<evidence type="ECO:0000256" key="1">
    <source>
        <dbReference type="ARBA" id="ARBA00010746"/>
    </source>
</evidence>
<keyword evidence="3 4" id="KW-0964">Secreted</keyword>
<organism evidence="5 6">
    <name type="scientific">Oldenlandia corymbosa var. corymbosa</name>
    <dbReference type="NCBI Taxonomy" id="529605"/>
    <lineage>
        <taxon>Eukaryota</taxon>
        <taxon>Viridiplantae</taxon>
        <taxon>Streptophyta</taxon>
        <taxon>Embryophyta</taxon>
        <taxon>Tracheophyta</taxon>
        <taxon>Spermatophyta</taxon>
        <taxon>Magnoliopsida</taxon>
        <taxon>eudicotyledons</taxon>
        <taxon>Gunneridae</taxon>
        <taxon>Pentapetalae</taxon>
        <taxon>asterids</taxon>
        <taxon>lamiids</taxon>
        <taxon>Gentianales</taxon>
        <taxon>Rubiaceae</taxon>
        <taxon>Rubioideae</taxon>
        <taxon>Spermacoceae</taxon>
        <taxon>Hedyotis-Oldenlandia complex</taxon>
        <taxon>Oldenlandia</taxon>
    </lineage>
</organism>
<protein>
    <recommendedName>
        <fullName evidence="4">Dirigent protein</fullName>
    </recommendedName>
</protein>
<feature type="signal peptide" evidence="4">
    <location>
        <begin position="1"/>
        <end position="23"/>
    </location>
</feature>
<dbReference type="PANTHER" id="PTHR21495">
    <property type="entry name" value="NUCLEOPORIN-RELATED"/>
    <property type="match status" value="1"/>
</dbReference>
<feature type="chain" id="PRO_5043106290" description="Dirigent protein" evidence="4">
    <location>
        <begin position="24"/>
        <end position="203"/>
    </location>
</feature>
<evidence type="ECO:0000313" key="6">
    <source>
        <dbReference type="Proteomes" id="UP001161247"/>
    </source>
</evidence>
<keyword evidence="4" id="KW-0732">Signal</keyword>
<evidence type="ECO:0000313" key="5">
    <source>
        <dbReference type="EMBL" id="CAI9113222.1"/>
    </source>
</evidence>
<dbReference type="Gene3D" id="2.40.480.10">
    <property type="entry name" value="Allene oxide cyclase-like"/>
    <property type="match status" value="1"/>
</dbReference>
<dbReference type="Pfam" id="PF03018">
    <property type="entry name" value="Dirigent"/>
    <property type="match status" value="1"/>
</dbReference>
<dbReference type="InterPro" id="IPR044859">
    <property type="entry name" value="Allene_oxi_cyc_Dirigent"/>
</dbReference>
<gene>
    <name evidence="5" type="ORF">OLC1_LOCUS20269</name>
</gene>
<name>A0AAV1E193_OLDCO</name>
<comment type="subcellular location">
    <subcellularLocation>
        <location evidence="4">Secreted</location>
        <location evidence="4">Extracellular space</location>
        <location evidence="4">Apoplast</location>
    </subcellularLocation>
</comment>
<comment type="function">
    <text evidence="4">Dirigent proteins impart stereoselectivity on the phenoxy radical-coupling reaction, yielding optically active lignans from two molecules of coniferyl alcohol in the biosynthesis of lignans, flavonolignans, and alkaloids and thus plays a central role in plant secondary metabolism.</text>
</comment>
<comment type="subunit">
    <text evidence="2 4">Homodimer.</text>
</comment>